<dbReference type="OrthoDB" id="3175031at2759"/>
<evidence type="ECO:0000256" key="3">
    <source>
        <dbReference type="ARBA" id="ARBA00022801"/>
    </source>
</evidence>
<evidence type="ECO:0000256" key="2">
    <source>
        <dbReference type="ARBA" id="ARBA00022670"/>
    </source>
</evidence>
<comment type="similarity">
    <text evidence="1">Belongs to the peptidase C48 family.</text>
</comment>
<protein>
    <recommendedName>
        <fullName evidence="4">Ubiquitin-like protease family profile domain-containing protein</fullName>
    </recommendedName>
</protein>
<dbReference type="HOGENOM" id="CLU_1887286_0_0_1"/>
<proteinExistence type="inferred from homology"/>
<reference evidence="5 6" key="1">
    <citation type="submission" date="2014-04" db="EMBL/GenBank/DDBJ databases">
        <authorList>
            <consortium name="DOE Joint Genome Institute"/>
            <person name="Kuo A."/>
            <person name="Girlanda M."/>
            <person name="Perotto S."/>
            <person name="Kohler A."/>
            <person name="Nagy L.G."/>
            <person name="Floudas D."/>
            <person name="Copeland A."/>
            <person name="Barry K.W."/>
            <person name="Cichocki N."/>
            <person name="Veneault-Fourrey C."/>
            <person name="LaButti K."/>
            <person name="Lindquist E.A."/>
            <person name="Lipzen A."/>
            <person name="Lundell T."/>
            <person name="Morin E."/>
            <person name="Murat C."/>
            <person name="Sun H."/>
            <person name="Tunlid A."/>
            <person name="Henrissat B."/>
            <person name="Grigoriev I.V."/>
            <person name="Hibbett D.S."/>
            <person name="Martin F."/>
            <person name="Nordberg H.P."/>
            <person name="Cantor M.N."/>
            <person name="Hua S.X."/>
        </authorList>
    </citation>
    <scope>NUCLEOTIDE SEQUENCE [LARGE SCALE GENOMIC DNA]</scope>
    <source>
        <strain evidence="5 6">MUT 4182</strain>
    </source>
</reference>
<dbReference type="AlphaFoldDB" id="A0A0C3Q5W1"/>
<organism evidence="5 6">
    <name type="scientific">Tulasnella calospora MUT 4182</name>
    <dbReference type="NCBI Taxonomy" id="1051891"/>
    <lineage>
        <taxon>Eukaryota</taxon>
        <taxon>Fungi</taxon>
        <taxon>Dikarya</taxon>
        <taxon>Basidiomycota</taxon>
        <taxon>Agaricomycotina</taxon>
        <taxon>Agaricomycetes</taxon>
        <taxon>Cantharellales</taxon>
        <taxon>Tulasnellaceae</taxon>
        <taxon>Tulasnella</taxon>
    </lineage>
</organism>
<dbReference type="GO" id="GO:0008234">
    <property type="term" value="F:cysteine-type peptidase activity"/>
    <property type="evidence" value="ECO:0007669"/>
    <property type="project" value="InterPro"/>
</dbReference>
<dbReference type="GO" id="GO:0019783">
    <property type="term" value="F:ubiquitin-like protein peptidase activity"/>
    <property type="evidence" value="ECO:0007669"/>
    <property type="project" value="UniProtKB-ARBA"/>
</dbReference>
<evidence type="ECO:0000259" key="4">
    <source>
        <dbReference type="PROSITE" id="PS50600"/>
    </source>
</evidence>
<evidence type="ECO:0000313" key="5">
    <source>
        <dbReference type="EMBL" id="KIO24580.1"/>
    </source>
</evidence>
<dbReference type="Pfam" id="PF02902">
    <property type="entry name" value="Peptidase_C48"/>
    <property type="match status" value="1"/>
</dbReference>
<keyword evidence="2" id="KW-0645">Protease</keyword>
<evidence type="ECO:0000256" key="1">
    <source>
        <dbReference type="ARBA" id="ARBA00005234"/>
    </source>
</evidence>
<accession>A0A0C3Q5W1</accession>
<dbReference type="Gene3D" id="1.10.418.20">
    <property type="match status" value="1"/>
</dbReference>
<dbReference type="PROSITE" id="PS50600">
    <property type="entry name" value="ULP_PROTEASE"/>
    <property type="match status" value="1"/>
</dbReference>
<keyword evidence="6" id="KW-1185">Reference proteome</keyword>
<dbReference type="GO" id="GO:0006508">
    <property type="term" value="P:proteolysis"/>
    <property type="evidence" value="ECO:0007669"/>
    <property type="project" value="UniProtKB-KW"/>
</dbReference>
<reference evidence="6" key="2">
    <citation type="submission" date="2015-01" db="EMBL/GenBank/DDBJ databases">
        <title>Evolutionary Origins and Diversification of the Mycorrhizal Mutualists.</title>
        <authorList>
            <consortium name="DOE Joint Genome Institute"/>
            <consortium name="Mycorrhizal Genomics Consortium"/>
            <person name="Kohler A."/>
            <person name="Kuo A."/>
            <person name="Nagy L.G."/>
            <person name="Floudas D."/>
            <person name="Copeland A."/>
            <person name="Barry K.W."/>
            <person name="Cichocki N."/>
            <person name="Veneault-Fourrey C."/>
            <person name="LaButti K."/>
            <person name="Lindquist E.A."/>
            <person name="Lipzen A."/>
            <person name="Lundell T."/>
            <person name="Morin E."/>
            <person name="Murat C."/>
            <person name="Riley R."/>
            <person name="Ohm R."/>
            <person name="Sun H."/>
            <person name="Tunlid A."/>
            <person name="Henrissat B."/>
            <person name="Grigoriev I.V."/>
            <person name="Hibbett D.S."/>
            <person name="Martin F."/>
        </authorList>
    </citation>
    <scope>NUCLEOTIDE SEQUENCE [LARGE SCALE GENOMIC DNA]</scope>
    <source>
        <strain evidence="6">MUT 4182</strain>
    </source>
</reference>
<sequence>MNASNSHWVLGILTHASDLLVEHNPGGPIRTSLLILNSIHGYNPRELNVCYGDFIRLLSFKKPLRRGAVSKVKLFKPEVLQQPNTTDCGVYPGHFLSVFLTDPDRYEAVCKGELDAGENLLEFWLGDRVSQARDNLKALVERACIVRSAAHKFHSRRTPSDLGLDD</sequence>
<dbReference type="SUPFAM" id="SSF54001">
    <property type="entry name" value="Cysteine proteinases"/>
    <property type="match status" value="1"/>
</dbReference>
<gene>
    <name evidence="5" type="ORF">M407DRAFT_8856</name>
</gene>
<dbReference type="InterPro" id="IPR038765">
    <property type="entry name" value="Papain-like_cys_pep_sf"/>
</dbReference>
<name>A0A0C3Q5W1_9AGAM</name>
<dbReference type="EMBL" id="KN823058">
    <property type="protein sequence ID" value="KIO24580.1"/>
    <property type="molecule type" value="Genomic_DNA"/>
</dbReference>
<dbReference type="InterPro" id="IPR003653">
    <property type="entry name" value="Peptidase_C48_C"/>
</dbReference>
<keyword evidence="3" id="KW-0378">Hydrolase</keyword>
<feature type="domain" description="Ubiquitin-like protease family profile" evidence="4">
    <location>
        <begin position="1"/>
        <end position="99"/>
    </location>
</feature>
<dbReference type="Proteomes" id="UP000054248">
    <property type="component" value="Unassembled WGS sequence"/>
</dbReference>
<evidence type="ECO:0000313" key="6">
    <source>
        <dbReference type="Proteomes" id="UP000054248"/>
    </source>
</evidence>